<name>A0A8J3RGJ5_9ACTN</name>
<reference evidence="2 3" key="1">
    <citation type="submission" date="2021-01" db="EMBL/GenBank/DDBJ databases">
        <title>Whole genome shotgun sequence of Planobispora longispora NBRC 13918.</title>
        <authorList>
            <person name="Komaki H."/>
            <person name="Tamura T."/>
        </authorList>
    </citation>
    <scope>NUCLEOTIDE SEQUENCE [LARGE SCALE GENOMIC DNA]</scope>
    <source>
        <strain evidence="2 3">NBRC 13918</strain>
    </source>
</reference>
<organism evidence="2 3">
    <name type="scientific">Planobispora longispora</name>
    <dbReference type="NCBI Taxonomy" id="28887"/>
    <lineage>
        <taxon>Bacteria</taxon>
        <taxon>Bacillati</taxon>
        <taxon>Actinomycetota</taxon>
        <taxon>Actinomycetes</taxon>
        <taxon>Streptosporangiales</taxon>
        <taxon>Streptosporangiaceae</taxon>
        <taxon>Planobispora</taxon>
    </lineage>
</organism>
<keyword evidence="1" id="KW-0472">Membrane</keyword>
<feature type="transmembrane region" description="Helical" evidence="1">
    <location>
        <begin position="119"/>
        <end position="142"/>
    </location>
</feature>
<accession>A0A8J3RGJ5</accession>
<protein>
    <submittedName>
        <fullName evidence="2">Uncharacterized protein</fullName>
    </submittedName>
</protein>
<comment type="caution">
    <text evidence="2">The sequence shown here is derived from an EMBL/GenBank/DDBJ whole genome shotgun (WGS) entry which is preliminary data.</text>
</comment>
<feature type="transmembrane region" description="Helical" evidence="1">
    <location>
        <begin position="148"/>
        <end position="166"/>
    </location>
</feature>
<dbReference type="Proteomes" id="UP000616724">
    <property type="component" value="Unassembled WGS sequence"/>
</dbReference>
<proteinExistence type="predicted"/>
<dbReference type="AlphaFoldDB" id="A0A8J3RGJ5"/>
<keyword evidence="3" id="KW-1185">Reference proteome</keyword>
<keyword evidence="1" id="KW-0812">Transmembrane</keyword>
<dbReference type="EMBL" id="BOOH01000008">
    <property type="protein sequence ID" value="GIH74320.1"/>
    <property type="molecule type" value="Genomic_DNA"/>
</dbReference>
<dbReference type="RefSeq" id="WP_203889063.1">
    <property type="nucleotide sequence ID" value="NZ_BOOH01000008.1"/>
</dbReference>
<keyword evidence="1" id="KW-1133">Transmembrane helix</keyword>
<evidence type="ECO:0000313" key="2">
    <source>
        <dbReference type="EMBL" id="GIH74320.1"/>
    </source>
</evidence>
<evidence type="ECO:0000313" key="3">
    <source>
        <dbReference type="Proteomes" id="UP000616724"/>
    </source>
</evidence>
<evidence type="ECO:0000256" key="1">
    <source>
        <dbReference type="SAM" id="Phobius"/>
    </source>
</evidence>
<sequence length="250" mass="26578">MLSIALVLAPIALILVPAVTDQVEPGQIKRFVRRQGLAPAPADSDLILTYLRVTRRWRALGLVFGALAVLASEPLRIAPPFPVLGWFAGVLVAEVRLARARPAGRKNLGVRLVPPVATWLWGVSAVVAGALAVSGVARFLLLDAGMTTLLWALITAAAVPAVMLLTRGLRTRPLPLEPADQAALEAAARSRSTHVLLSGRVAAEVAATGAPAGGHRRRHGRLGDRRAGRRPHLVRHRPAAAREACHLVRT</sequence>
<gene>
    <name evidence="2" type="ORF">Plo01_07490</name>
</gene>